<keyword evidence="2" id="KW-0521">NADP</keyword>
<dbReference type="Gene3D" id="3.40.50.720">
    <property type="entry name" value="NAD(P)-binding Rossmann-like Domain"/>
    <property type="match status" value="1"/>
</dbReference>
<dbReference type="PANTHER" id="PTHR43976">
    <property type="entry name" value="SHORT CHAIN DEHYDROGENASE"/>
    <property type="match status" value="1"/>
</dbReference>
<dbReference type="SUPFAM" id="SSF51735">
    <property type="entry name" value="NAD(P)-binding Rossmann-fold domains"/>
    <property type="match status" value="1"/>
</dbReference>
<evidence type="ECO:0000313" key="6">
    <source>
        <dbReference type="Proteomes" id="UP000320762"/>
    </source>
</evidence>
<protein>
    <recommendedName>
        <fullName evidence="7">NAD(P)-binding protein</fullName>
    </recommendedName>
</protein>
<dbReference type="STRING" id="97359.A0A550C4X7"/>
<name>A0A550C4X7_9AGAR</name>
<dbReference type="AlphaFoldDB" id="A0A550C4X7"/>
<sequence>MSASPLVWVITGTSTGLGRELAKAALARGDKVIATARARSVSKLDDLKADGADVIELDVTAPLDTLKAAAEKAVAIHNRIDVVVNNAGYILVGAIEENTPQETFDQFNTNVFGALNVTRAFLPYMRQRKTGTVVFLGSLGGWRGGPNAGLYCSTKWALRGINESLHAEISPLGLRSVCFDFGYFRTSFLTPDHRSLYESRIEDYREMTERANQALLNYDEKQPGDPKKGVSIMLDVVRGEGIASGRPWEINVQLGSDCFDVVKEHCEKALARLAVWEGVTKSTDITE</sequence>
<dbReference type="Proteomes" id="UP000320762">
    <property type="component" value="Unassembled WGS sequence"/>
</dbReference>
<evidence type="ECO:0000256" key="2">
    <source>
        <dbReference type="ARBA" id="ARBA00022857"/>
    </source>
</evidence>
<dbReference type="InterPro" id="IPR051911">
    <property type="entry name" value="SDR_oxidoreductase"/>
</dbReference>
<evidence type="ECO:0000256" key="3">
    <source>
        <dbReference type="ARBA" id="ARBA00023002"/>
    </source>
</evidence>
<dbReference type="PANTHER" id="PTHR43976:SF16">
    <property type="entry name" value="SHORT-CHAIN DEHYDROGENASE_REDUCTASE FAMILY PROTEIN"/>
    <property type="match status" value="1"/>
</dbReference>
<dbReference type="CDD" id="cd05374">
    <property type="entry name" value="17beta-HSD-like_SDR_c"/>
    <property type="match status" value="1"/>
</dbReference>
<organism evidence="5 6">
    <name type="scientific">Schizophyllum amplum</name>
    <dbReference type="NCBI Taxonomy" id="97359"/>
    <lineage>
        <taxon>Eukaryota</taxon>
        <taxon>Fungi</taxon>
        <taxon>Dikarya</taxon>
        <taxon>Basidiomycota</taxon>
        <taxon>Agaricomycotina</taxon>
        <taxon>Agaricomycetes</taxon>
        <taxon>Agaricomycetidae</taxon>
        <taxon>Agaricales</taxon>
        <taxon>Schizophyllaceae</taxon>
        <taxon>Schizophyllum</taxon>
    </lineage>
</organism>
<dbReference type="InterPro" id="IPR002347">
    <property type="entry name" value="SDR_fam"/>
</dbReference>
<dbReference type="InterPro" id="IPR020904">
    <property type="entry name" value="Sc_DH/Rdtase_CS"/>
</dbReference>
<comment type="caution">
    <text evidence="5">The sequence shown here is derived from an EMBL/GenBank/DDBJ whole genome shotgun (WGS) entry which is preliminary data.</text>
</comment>
<evidence type="ECO:0008006" key="7">
    <source>
        <dbReference type="Google" id="ProtNLM"/>
    </source>
</evidence>
<evidence type="ECO:0000313" key="5">
    <source>
        <dbReference type="EMBL" id="TRM59859.1"/>
    </source>
</evidence>
<dbReference type="GO" id="GO:0016491">
    <property type="term" value="F:oxidoreductase activity"/>
    <property type="evidence" value="ECO:0007669"/>
    <property type="project" value="UniProtKB-KW"/>
</dbReference>
<keyword evidence="6" id="KW-1185">Reference proteome</keyword>
<dbReference type="EMBL" id="VDMD01000025">
    <property type="protein sequence ID" value="TRM59859.1"/>
    <property type="molecule type" value="Genomic_DNA"/>
</dbReference>
<evidence type="ECO:0000256" key="1">
    <source>
        <dbReference type="ARBA" id="ARBA00006484"/>
    </source>
</evidence>
<proteinExistence type="inferred from homology"/>
<accession>A0A550C4X7</accession>
<dbReference type="PROSITE" id="PS00061">
    <property type="entry name" value="ADH_SHORT"/>
    <property type="match status" value="1"/>
</dbReference>
<reference evidence="5 6" key="1">
    <citation type="journal article" date="2019" name="New Phytol.">
        <title>Comparative genomics reveals unique wood-decay strategies and fruiting body development in the Schizophyllaceae.</title>
        <authorList>
            <person name="Almasi E."/>
            <person name="Sahu N."/>
            <person name="Krizsan K."/>
            <person name="Balint B."/>
            <person name="Kovacs G.M."/>
            <person name="Kiss B."/>
            <person name="Cseklye J."/>
            <person name="Drula E."/>
            <person name="Henrissat B."/>
            <person name="Nagy I."/>
            <person name="Chovatia M."/>
            <person name="Adam C."/>
            <person name="LaButti K."/>
            <person name="Lipzen A."/>
            <person name="Riley R."/>
            <person name="Grigoriev I.V."/>
            <person name="Nagy L.G."/>
        </authorList>
    </citation>
    <scope>NUCLEOTIDE SEQUENCE [LARGE SCALE GENOMIC DNA]</scope>
    <source>
        <strain evidence="5 6">NL-1724</strain>
    </source>
</reference>
<dbReference type="PRINTS" id="PR00081">
    <property type="entry name" value="GDHRDH"/>
</dbReference>
<dbReference type="Pfam" id="PF00106">
    <property type="entry name" value="adh_short"/>
    <property type="match status" value="1"/>
</dbReference>
<dbReference type="PRINTS" id="PR00080">
    <property type="entry name" value="SDRFAMILY"/>
</dbReference>
<comment type="similarity">
    <text evidence="1 4">Belongs to the short-chain dehydrogenases/reductases (SDR) family.</text>
</comment>
<evidence type="ECO:0000256" key="4">
    <source>
        <dbReference type="RuleBase" id="RU000363"/>
    </source>
</evidence>
<dbReference type="InterPro" id="IPR036291">
    <property type="entry name" value="NAD(P)-bd_dom_sf"/>
</dbReference>
<dbReference type="OrthoDB" id="1274115at2759"/>
<gene>
    <name evidence="5" type="ORF">BD626DRAFT_461923</name>
</gene>
<keyword evidence="3" id="KW-0560">Oxidoreductase</keyword>